<dbReference type="PANTHER" id="PTHR13410">
    <property type="entry name" value="PROTEIN PBDC1"/>
    <property type="match status" value="1"/>
</dbReference>
<evidence type="ECO:0000259" key="1">
    <source>
        <dbReference type="Pfam" id="PF04669"/>
    </source>
</evidence>
<dbReference type="AlphaFoldDB" id="A0AAU9TBY3"/>
<reference evidence="2" key="1">
    <citation type="submission" date="2022-03" db="EMBL/GenBank/DDBJ databases">
        <authorList>
            <person name="Tunstrom K."/>
        </authorList>
    </citation>
    <scope>NUCLEOTIDE SEQUENCE</scope>
</reference>
<dbReference type="InterPro" id="IPR008476">
    <property type="entry name" value="PBDC1_metazoa/fungi"/>
</dbReference>
<feature type="domain" description="Polysaccharide biosynthesis" evidence="1">
    <location>
        <begin position="32"/>
        <end position="156"/>
    </location>
</feature>
<dbReference type="GO" id="GO:0005737">
    <property type="term" value="C:cytoplasm"/>
    <property type="evidence" value="ECO:0007669"/>
    <property type="project" value="TreeGrafter"/>
</dbReference>
<dbReference type="InterPro" id="IPR023139">
    <property type="entry name" value="PBDC1-like_dom_sf"/>
</dbReference>
<protein>
    <recommendedName>
        <fullName evidence="1">Polysaccharide biosynthesis domain-containing protein</fullName>
    </recommendedName>
</protein>
<sequence>MRHPLFCPPIESQIFKDVLTRPAEEFGNDETLEHLWAARAMEHSDIYFNVLCSVDTRWLRLTPHDDLIYSHFRQDFPDLDISYIKEDEIKNNVNKAKWRIFCEKFRNIVEDYSFGTLLRADTKGDYSEQNTILVPRVQFYAIEIARNREGLNNEVKKRYKCASKAHMEAQSNVREIAA</sequence>
<dbReference type="InterPro" id="IPR021148">
    <property type="entry name" value="Polysacc_synth_dom"/>
</dbReference>
<dbReference type="Proteomes" id="UP001153954">
    <property type="component" value="Unassembled WGS sequence"/>
</dbReference>
<comment type="caution">
    <text evidence="2">The sequence shown here is derived from an EMBL/GenBank/DDBJ whole genome shotgun (WGS) entry which is preliminary data.</text>
</comment>
<dbReference type="Pfam" id="PF04669">
    <property type="entry name" value="PBDC1"/>
    <property type="match status" value="1"/>
</dbReference>
<name>A0AAU9TBY3_EUPED</name>
<accession>A0AAU9TBY3</accession>
<dbReference type="EMBL" id="CAKOGL010000003">
    <property type="protein sequence ID" value="CAH2084463.1"/>
    <property type="molecule type" value="Genomic_DNA"/>
</dbReference>
<dbReference type="PANTHER" id="PTHR13410:SF9">
    <property type="entry name" value="PROTEIN PBDC1"/>
    <property type="match status" value="1"/>
</dbReference>
<dbReference type="Gene3D" id="1.10.3560.10">
    <property type="entry name" value="yst0336 like domain"/>
    <property type="match status" value="1"/>
</dbReference>
<evidence type="ECO:0000313" key="2">
    <source>
        <dbReference type="EMBL" id="CAH2084463.1"/>
    </source>
</evidence>
<gene>
    <name evidence="2" type="ORF">EEDITHA_LOCUS1024</name>
</gene>
<proteinExistence type="predicted"/>
<evidence type="ECO:0000313" key="3">
    <source>
        <dbReference type="Proteomes" id="UP001153954"/>
    </source>
</evidence>
<organism evidence="2 3">
    <name type="scientific">Euphydryas editha</name>
    <name type="common">Edith's checkerspot</name>
    <dbReference type="NCBI Taxonomy" id="104508"/>
    <lineage>
        <taxon>Eukaryota</taxon>
        <taxon>Metazoa</taxon>
        <taxon>Ecdysozoa</taxon>
        <taxon>Arthropoda</taxon>
        <taxon>Hexapoda</taxon>
        <taxon>Insecta</taxon>
        <taxon>Pterygota</taxon>
        <taxon>Neoptera</taxon>
        <taxon>Endopterygota</taxon>
        <taxon>Lepidoptera</taxon>
        <taxon>Glossata</taxon>
        <taxon>Ditrysia</taxon>
        <taxon>Papilionoidea</taxon>
        <taxon>Nymphalidae</taxon>
        <taxon>Nymphalinae</taxon>
        <taxon>Euphydryas</taxon>
    </lineage>
</organism>
<keyword evidence="3" id="KW-1185">Reference proteome</keyword>